<keyword evidence="2" id="KW-0547">Nucleotide-binding</keyword>
<accession>A0A812ILJ1</accession>
<evidence type="ECO:0000256" key="6">
    <source>
        <dbReference type="ARBA" id="ARBA00023014"/>
    </source>
</evidence>
<proteinExistence type="inferred from homology"/>
<dbReference type="InterPro" id="IPR019591">
    <property type="entry name" value="Mrp/NBP35_ATP-bd"/>
</dbReference>
<keyword evidence="3" id="KW-0378">Hydrolase</keyword>
<dbReference type="Proteomes" id="UP000649617">
    <property type="component" value="Unassembled WGS sequence"/>
</dbReference>
<dbReference type="GO" id="GO:0005524">
    <property type="term" value="F:ATP binding"/>
    <property type="evidence" value="ECO:0007669"/>
    <property type="project" value="UniProtKB-KW"/>
</dbReference>
<dbReference type="InterPro" id="IPR027417">
    <property type="entry name" value="P-loop_NTPase"/>
</dbReference>
<keyword evidence="5" id="KW-0408">Iron</keyword>
<evidence type="ECO:0000256" key="5">
    <source>
        <dbReference type="ARBA" id="ARBA00023004"/>
    </source>
</evidence>
<dbReference type="InterPro" id="IPR044304">
    <property type="entry name" value="NUBPL-like"/>
</dbReference>
<dbReference type="PANTHER" id="PTHR42961">
    <property type="entry name" value="IRON-SULFUR PROTEIN NUBPL"/>
    <property type="match status" value="1"/>
</dbReference>
<evidence type="ECO:0000256" key="1">
    <source>
        <dbReference type="ARBA" id="ARBA00022723"/>
    </source>
</evidence>
<dbReference type="SUPFAM" id="SSF52540">
    <property type="entry name" value="P-loop containing nucleoside triphosphate hydrolases"/>
    <property type="match status" value="1"/>
</dbReference>
<dbReference type="InterPro" id="IPR000808">
    <property type="entry name" value="Mrp-like_CS"/>
</dbReference>
<name>A0A812ILJ1_SYMPI</name>
<protein>
    <recommendedName>
        <fullName evidence="10">Iron-sulfur cluster carrier protein</fullName>
    </recommendedName>
</protein>
<dbReference type="Pfam" id="PF22769">
    <property type="entry name" value="DCD"/>
    <property type="match status" value="1"/>
</dbReference>
<dbReference type="Gene3D" id="3.40.50.300">
    <property type="entry name" value="P-loop containing nucleotide triphosphate hydrolases"/>
    <property type="match status" value="1"/>
</dbReference>
<dbReference type="PANTHER" id="PTHR42961:SF2">
    <property type="entry name" value="IRON-SULFUR PROTEIN NUBPL"/>
    <property type="match status" value="1"/>
</dbReference>
<dbReference type="InterPro" id="IPR033704">
    <property type="entry name" value="dUTPase_trimeric"/>
</dbReference>
<dbReference type="GO" id="GO:0046872">
    <property type="term" value="F:metal ion binding"/>
    <property type="evidence" value="ECO:0007669"/>
    <property type="project" value="UniProtKB-KW"/>
</dbReference>
<keyword evidence="6" id="KW-0411">Iron-sulfur</keyword>
<dbReference type="Gene3D" id="2.70.40.10">
    <property type="match status" value="1"/>
</dbReference>
<evidence type="ECO:0008006" key="10">
    <source>
        <dbReference type="Google" id="ProtNLM"/>
    </source>
</evidence>
<keyword evidence="4" id="KW-0067">ATP-binding</keyword>
<dbReference type="NCBIfam" id="TIGR02274">
    <property type="entry name" value="dCTP_deam"/>
    <property type="match status" value="1"/>
</dbReference>
<dbReference type="PROSITE" id="PS01215">
    <property type="entry name" value="MRP"/>
    <property type="match status" value="1"/>
</dbReference>
<comment type="similarity">
    <text evidence="7">Belongs to the Mrp/NBP35 ATP-binding proteins family.</text>
</comment>
<organism evidence="8 9">
    <name type="scientific">Symbiodinium pilosum</name>
    <name type="common">Dinoflagellate</name>
    <dbReference type="NCBI Taxonomy" id="2952"/>
    <lineage>
        <taxon>Eukaryota</taxon>
        <taxon>Sar</taxon>
        <taxon>Alveolata</taxon>
        <taxon>Dinophyceae</taxon>
        <taxon>Suessiales</taxon>
        <taxon>Symbiodiniaceae</taxon>
        <taxon>Symbiodinium</taxon>
    </lineage>
</organism>
<dbReference type="Pfam" id="PF10609">
    <property type="entry name" value="ParA"/>
    <property type="match status" value="1"/>
</dbReference>
<dbReference type="GO" id="GO:0140663">
    <property type="term" value="F:ATP-dependent FeS chaperone activity"/>
    <property type="evidence" value="ECO:0007669"/>
    <property type="project" value="InterPro"/>
</dbReference>
<dbReference type="GO" id="GO:0008829">
    <property type="term" value="F:dCTP deaminase activity"/>
    <property type="evidence" value="ECO:0007669"/>
    <property type="project" value="InterPro"/>
</dbReference>
<dbReference type="GO" id="GO:0051539">
    <property type="term" value="F:4 iron, 4 sulfur cluster binding"/>
    <property type="evidence" value="ECO:0007669"/>
    <property type="project" value="TreeGrafter"/>
</dbReference>
<dbReference type="Pfam" id="PF09839">
    <property type="entry name" value="DUF2066"/>
    <property type="match status" value="1"/>
</dbReference>
<evidence type="ECO:0000313" key="8">
    <source>
        <dbReference type="EMBL" id="CAE7149241.1"/>
    </source>
</evidence>
<dbReference type="FunFam" id="3.40.50.300:FF:000418">
    <property type="entry name" value="Iron-sulfur cluster carrier protein"/>
    <property type="match status" value="1"/>
</dbReference>
<reference evidence="8" key="1">
    <citation type="submission" date="2021-02" db="EMBL/GenBank/DDBJ databases">
        <authorList>
            <person name="Dougan E. K."/>
            <person name="Rhodes N."/>
            <person name="Thang M."/>
            <person name="Chan C."/>
        </authorList>
    </citation>
    <scope>NUCLEOTIDE SEQUENCE</scope>
</reference>
<dbReference type="InterPro" id="IPR011962">
    <property type="entry name" value="dCTP_deaminase"/>
</dbReference>
<dbReference type="HAMAP" id="MF_02040">
    <property type="entry name" value="Mrp_NBP35"/>
    <property type="match status" value="1"/>
</dbReference>
<sequence>MKIEEFVDPFLGKTWGELGARILTSGNRISATLGYPAAGMVEELTAALREFLGSDDVELELHFQAPKGRGFEHVKHIIAVASGKGGVGKSTTAVNLALALDAEGAKVGLLDADIYGPSQGMMLGVADGSRPTIKDGKYFEPIRAHGIKAMSMSFMVTDNTPMVWRGPMASGALQQILLQTLWEDLDYLIVDMPPGTGDIQLTLSQKVPVAGAVIVTTPQDIALLDATKGIEMFAKVDIPVLGIIENMSVHQCPECGHVSHLFGEGGGARVASQLGVPLLAELPLALSIREQADGGKPTVRAEPDSAISATYRRAARHMAARLWQGEQAAPTITMVRESGGKKLISYGTSSYGYDVRCAPQFKVFTNIHSATVDPKAFDEKSFVDIEGDVCIIPPNSFALASTVEYFRIPEDVLTICLGKSTYARCGIIVNVTPLEPEWEGHVTLEFSNTTTLPAKIYANEGVAQMLFFQSDERCQVTYKASADQYLTRRGCMFGTDNGADYDGHVFVKTAPGDVHHGVWTDYLQGCQYGFDVNTGGCKQVIEQVYIGFYPKIGYHFADQRVTVAVRAGTGQSYDDVINVQLIAGDDPGLLGHAYTEARQVVFTFRVEILTHGFMSVVINGQFEFCADPIGGRNPPNQFRARFDIDAGVFALRDADWLYAVDRPVAAQSNEERDRVAQEGLLVVLSRLTGLVSVPRTPAIAAALEQPQNYYNRFVFFTTREASGEPQTHIRITFQSNVMLQLVKAANLPVWWSKRPNVLAWLVVDDGSSREILASSSPHPLVAELRKYAADRGVTLTLPLLDLDDSLAVSPADVWGKVTASLEQAAERYDADLVLVGRLSQDQTFDGEIYRGDWEIWLEGQPLATNFTTPDLAEAVRGGIDMLTERLAEKYAVLPRAQRAQRIYISGLSDVLGYAELMTYLNSLEFVDGLDVEAIDDRRLSLSLVSRAEPEQLLALLTAQGKLREDLLARGFEMQLIWQG</sequence>
<dbReference type="CDD" id="cd02037">
    <property type="entry name" value="Mrp_NBP35"/>
    <property type="match status" value="1"/>
</dbReference>
<keyword evidence="9" id="KW-1185">Reference proteome</keyword>
<dbReference type="InterPro" id="IPR018642">
    <property type="entry name" value="DUF2066"/>
</dbReference>
<evidence type="ECO:0000313" key="9">
    <source>
        <dbReference type="Proteomes" id="UP000649617"/>
    </source>
</evidence>
<dbReference type="SUPFAM" id="SSF51283">
    <property type="entry name" value="dUTPase-like"/>
    <property type="match status" value="1"/>
</dbReference>
<evidence type="ECO:0000256" key="3">
    <source>
        <dbReference type="ARBA" id="ARBA00022801"/>
    </source>
</evidence>
<gene>
    <name evidence="8" type="ORF">SPIL2461_LOCUS102</name>
</gene>
<evidence type="ECO:0000256" key="4">
    <source>
        <dbReference type="ARBA" id="ARBA00022840"/>
    </source>
</evidence>
<dbReference type="GO" id="GO:0006229">
    <property type="term" value="P:dUTP biosynthetic process"/>
    <property type="evidence" value="ECO:0007669"/>
    <property type="project" value="InterPro"/>
</dbReference>
<dbReference type="AlphaFoldDB" id="A0A812ILJ1"/>
<dbReference type="OrthoDB" id="1741334at2759"/>
<keyword evidence="1" id="KW-0479">Metal-binding</keyword>
<dbReference type="GO" id="GO:0005829">
    <property type="term" value="C:cytosol"/>
    <property type="evidence" value="ECO:0007669"/>
    <property type="project" value="TreeGrafter"/>
</dbReference>
<dbReference type="EMBL" id="CAJNIZ010000001">
    <property type="protein sequence ID" value="CAE7149241.1"/>
    <property type="molecule type" value="Genomic_DNA"/>
</dbReference>
<dbReference type="CDD" id="cd07557">
    <property type="entry name" value="trimeric_dUTPase"/>
    <property type="match status" value="1"/>
</dbReference>
<dbReference type="NCBIfam" id="NF008669">
    <property type="entry name" value="PRK11670.1"/>
    <property type="match status" value="1"/>
</dbReference>
<evidence type="ECO:0000256" key="2">
    <source>
        <dbReference type="ARBA" id="ARBA00022741"/>
    </source>
</evidence>
<evidence type="ECO:0000256" key="7">
    <source>
        <dbReference type="ARBA" id="ARBA00024036"/>
    </source>
</evidence>
<comment type="caution">
    <text evidence="8">The sequence shown here is derived from an EMBL/GenBank/DDBJ whole genome shotgun (WGS) entry which is preliminary data.</text>
</comment>
<dbReference type="GO" id="GO:0016226">
    <property type="term" value="P:iron-sulfur cluster assembly"/>
    <property type="evidence" value="ECO:0007669"/>
    <property type="project" value="InterPro"/>
</dbReference>
<dbReference type="InterPro" id="IPR033756">
    <property type="entry name" value="YlxH/NBP35"/>
</dbReference>
<dbReference type="InterPro" id="IPR036157">
    <property type="entry name" value="dUTPase-like_sf"/>
</dbReference>